<evidence type="ECO:0000313" key="2">
    <source>
        <dbReference type="Proteomes" id="UP000290767"/>
    </source>
</evidence>
<accession>A0A4Q1UBJ7</accession>
<proteinExistence type="predicted"/>
<dbReference type="AlphaFoldDB" id="A0A4Q1UBJ7"/>
<reference evidence="1 2" key="1">
    <citation type="submission" date="2017-03" db="EMBL/GenBank/DDBJ databases">
        <authorList>
            <person name="Safronova V.I."/>
            <person name="Sazanova A.L."/>
            <person name="Chirak E.R."/>
        </authorList>
    </citation>
    <scope>NUCLEOTIDE SEQUENCE [LARGE SCALE GENOMIC DNA]</scope>
    <source>
        <strain evidence="1 2">Tri-43</strain>
    </source>
</reference>
<dbReference type="EMBL" id="MZMU01000003">
    <property type="protein sequence ID" value="RXT29379.1"/>
    <property type="molecule type" value="Genomic_DNA"/>
</dbReference>
<comment type="caution">
    <text evidence="1">The sequence shown here is derived from an EMBL/GenBank/DDBJ whole genome shotgun (WGS) entry which is preliminary data.</text>
</comment>
<evidence type="ECO:0000313" key="1">
    <source>
        <dbReference type="EMBL" id="RXT29379.1"/>
    </source>
</evidence>
<name>A0A4Q1UBJ7_RHILE</name>
<gene>
    <name evidence="1" type="ORF">B5P46_11910</name>
</gene>
<sequence>MPQHRFQANEEWNAGIDAASDKGYRTLAYSGSLGGGTLSLATGFDGGLKIPVSDAELDATKVDDNGDAIKQFTFQSAGNVFVTLAGATTPDVTVVVI</sequence>
<dbReference type="Proteomes" id="UP000290767">
    <property type="component" value="Unassembled WGS sequence"/>
</dbReference>
<protein>
    <submittedName>
        <fullName evidence="1">Uncharacterized protein</fullName>
    </submittedName>
</protein>
<dbReference type="RefSeq" id="WP_129418823.1">
    <property type="nucleotide sequence ID" value="NZ_MZMU01000003.1"/>
</dbReference>
<organism evidence="1 2">
    <name type="scientific">Rhizobium leguminosarum</name>
    <dbReference type="NCBI Taxonomy" id="384"/>
    <lineage>
        <taxon>Bacteria</taxon>
        <taxon>Pseudomonadati</taxon>
        <taxon>Pseudomonadota</taxon>
        <taxon>Alphaproteobacteria</taxon>
        <taxon>Hyphomicrobiales</taxon>
        <taxon>Rhizobiaceae</taxon>
        <taxon>Rhizobium/Agrobacterium group</taxon>
        <taxon>Rhizobium</taxon>
    </lineage>
</organism>